<accession>A0A6A5SK88</accession>
<dbReference type="Proteomes" id="UP000800038">
    <property type="component" value="Unassembled WGS sequence"/>
</dbReference>
<evidence type="ECO:0000313" key="1">
    <source>
        <dbReference type="EMBL" id="KAF1941041.1"/>
    </source>
</evidence>
<name>A0A6A5SK88_9PLEO</name>
<protein>
    <submittedName>
        <fullName evidence="1">Uncharacterized protein</fullName>
    </submittedName>
</protein>
<evidence type="ECO:0000313" key="2">
    <source>
        <dbReference type="Proteomes" id="UP000800038"/>
    </source>
</evidence>
<dbReference type="EMBL" id="ML976053">
    <property type="protein sequence ID" value="KAF1941041.1"/>
    <property type="molecule type" value="Genomic_DNA"/>
</dbReference>
<sequence>MMVCDVQARAGYSDCFQGSVECTWLTSVCCNGIPTRQSTNHPPRCRYTNILQDLFHRTHMQRDLVNYLDHGAFVCLKLL</sequence>
<proteinExistence type="predicted"/>
<keyword evidence="2" id="KW-1185">Reference proteome</keyword>
<organism evidence="1 2">
    <name type="scientific">Clathrospora elynae</name>
    <dbReference type="NCBI Taxonomy" id="706981"/>
    <lineage>
        <taxon>Eukaryota</taxon>
        <taxon>Fungi</taxon>
        <taxon>Dikarya</taxon>
        <taxon>Ascomycota</taxon>
        <taxon>Pezizomycotina</taxon>
        <taxon>Dothideomycetes</taxon>
        <taxon>Pleosporomycetidae</taxon>
        <taxon>Pleosporales</taxon>
        <taxon>Diademaceae</taxon>
        <taxon>Clathrospora</taxon>
    </lineage>
</organism>
<reference evidence="1" key="1">
    <citation type="journal article" date="2020" name="Stud. Mycol.">
        <title>101 Dothideomycetes genomes: a test case for predicting lifestyles and emergence of pathogens.</title>
        <authorList>
            <person name="Haridas S."/>
            <person name="Albert R."/>
            <person name="Binder M."/>
            <person name="Bloem J."/>
            <person name="Labutti K."/>
            <person name="Salamov A."/>
            <person name="Andreopoulos B."/>
            <person name="Baker S."/>
            <person name="Barry K."/>
            <person name="Bills G."/>
            <person name="Bluhm B."/>
            <person name="Cannon C."/>
            <person name="Castanera R."/>
            <person name="Culley D."/>
            <person name="Daum C."/>
            <person name="Ezra D."/>
            <person name="Gonzalez J."/>
            <person name="Henrissat B."/>
            <person name="Kuo A."/>
            <person name="Liang C."/>
            <person name="Lipzen A."/>
            <person name="Lutzoni F."/>
            <person name="Magnuson J."/>
            <person name="Mondo S."/>
            <person name="Nolan M."/>
            <person name="Ohm R."/>
            <person name="Pangilinan J."/>
            <person name="Park H.-J."/>
            <person name="Ramirez L."/>
            <person name="Alfaro M."/>
            <person name="Sun H."/>
            <person name="Tritt A."/>
            <person name="Yoshinaga Y."/>
            <person name="Zwiers L.-H."/>
            <person name="Turgeon B."/>
            <person name="Goodwin S."/>
            <person name="Spatafora J."/>
            <person name="Crous P."/>
            <person name="Grigoriev I."/>
        </authorList>
    </citation>
    <scope>NUCLEOTIDE SEQUENCE</scope>
    <source>
        <strain evidence="1">CBS 161.51</strain>
    </source>
</reference>
<gene>
    <name evidence="1" type="ORF">EJ02DRAFT_455482</name>
</gene>
<dbReference type="AlphaFoldDB" id="A0A6A5SK88"/>